<reference evidence="3 4" key="1">
    <citation type="submission" date="2016-10" db="EMBL/GenBank/DDBJ databases">
        <authorList>
            <person name="de Groot N.N."/>
        </authorList>
    </citation>
    <scope>NUCLEOTIDE SEQUENCE [LARGE SCALE GENOMIC DNA]</scope>
    <source>
        <strain evidence="3 4">DSM 26130</strain>
    </source>
</reference>
<feature type="transmembrane region" description="Helical" evidence="2">
    <location>
        <begin position="57"/>
        <end position="75"/>
    </location>
</feature>
<keyword evidence="2" id="KW-0472">Membrane</keyword>
<dbReference type="RefSeq" id="WP_093825698.1">
    <property type="nucleotide sequence ID" value="NZ_FOLQ01000003.1"/>
</dbReference>
<evidence type="ECO:0000256" key="2">
    <source>
        <dbReference type="SAM" id="Phobius"/>
    </source>
</evidence>
<feature type="region of interest" description="Disordered" evidence="1">
    <location>
        <begin position="134"/>
        <end position="163"/>
    </location>
</feature>
<feature type="compositionally biased region" description="Polar residues" evidence="1">
    <location>
        <begin position="141"/>
        <end position="157"/>
    </location>
</feature>
<evidence type="ECO:0000256" key="1">
    <source>
        <dbReference type="SAM" id="MobiDB-lite"/>
    </source>
</evidence>
<name>A0A1I1PHN2_9BACT</name>
<dbReference type="STRING" id="662367.SAMN05216167_103276"/>
<evidence type="ECO:0000313" key="4">
    <source>
        <dbReference type="Proteomes" id="UP000198598"/>
    </source>
</evidence>
<dbReference type="OrthoDB" id="948161at2"/>
<gene>
    <name evidence="3" type="ORF">SAMN05216167_103276</name>
</gene>
<sequence length="304" mass="33066">MKKPIEKLPIDELFARKLGNMSLPPKADGFERLQARMGQGKPEAKIVFWQNPSVQRYMAAAACLLLVCLFGWLYWPAGKGMVSDDTQIAVNKSVVPERMPTQTQKEKVQPVENEGPDVKAPDLLEQKAAVQQLANVDKPSVNKSDTGRSIKQSQKTAKPSLKDVAPVANEPVLAQIKSVERKPEPTTSLMTNPTNVATSEQLAENKIVSKPAPAAERVLVVTIAEPEALVAARQAAVASIEEKSTVADKSAKEAKGNSLWQQVKRIKQGEVLARGDNSDNESSLLGRAYSGLKHSLEKDKSAKQ</sequence>
<accession>A0A1I1PHN2</accession>
<evidence type="ECO:0000313" key="3">
    <source>
        <dbReference type="EMBL" id="SFD09192.1"/>
    </source>
</evidence>
<proteinExistence type="predicted"/>
<keyword evidence="2" id="KW-1133">Transmembrane helix</keyword>
<feature type="region of interest" description="Disordered" evidence="1">
    <location>
        <begin position="97"/>
        <end position="119"/>
    </location>
</feature>
<keyword evidence="2" id="KW-0812">Transmembrane</keyword>
<dbReference type="EMBL" id="FOLQ01000003">
    <property type="protein sequence ID" value="SFD09192.1"/>
    <property type="molecule type" value="Genomic_DNA"/>
</dbReference>
<dbReference type="AlphaFoldDB" id="A0A1I1PHN2"/>
<dbReference type="Proteomes" id="UP000198598">
    <property type="component" value="Unassembled WGS sequence"/>
</dbReference>
<organism evidence="3 4">
    <name type="scientific">Spirosoma endophyticum</name>
    <dbReference type="NCBI Taxonomy" id="662367"/>
    <lineage>
        <taxon>Bacteria</taxon>
        <taxon>Pseudomonadati</taxon>
        <taxon>Bacteroidota</taxon>
        <taxon>Cytophagia</taxon>
        <taxon>Cytophagales</taxon>
        <taxon>Cytophagaceae</taxon>
        <taxon>Spirosoma</taxon>
    </lineage>
</organism>
<keyword evidence="4" id="KW-1185">Reference proteome</keyword>
<protein>
    <submittedName>
        <fullName evidence="3">Uncharacterized protein</fullName>
    </submittedName>
</protein>